<reference evidence="2" key="1">
    <citation type="journal article" date="2014" name="Proc. Natl. Acad. Sci. U.S.A.">
        <title>Extensive sampling of basidiomycete genomes demonstrates inadequacy of the white-rot/brown-rot paradigm for wood decay fungi.</title>
        <authorList>
            <person name="Riley R."/>
            <person name="Salamov A.A."/>
            <person name="Brown D.W."/>
            <person name="Nagy L.G."/>
            <person name="Floudas D."/>
            <person name="Held B.W."/>
            <person name="Levasseur A."/>
            <person name="Lombard V."/>
            <person name="Morin E."/>
            <person name="Otillar R."/>
            <person name="Lindquist E.A."/>
            <person name="Sun H."/>
            <person name="LaButti K.M."/>
            <person name="Schmutz J."/>
            <person name="Jabbour D."/>
            <person name="Luo H."/>
            <person name="Baker S.E."/>
            <person name="Pisabarro A.G."/>
            <person name="Walton J.D."/>
            <person name="Blanchette R.A."/>
            <person name="Henrissat B."/>
            <person name="Martin F."/>
            <person name="Cullen D."/>
            <person name="Hibbett D.S."/>
            <person name="Grigoriev I.V."/>
        </authorList>
    </citation>
    <scope>NUCLEOTIDE SEQUENCE [LARGE SCALE GENOMIC DNA]</scope>
    <source>
        <strain evidence="2">MUCL 33604</strain>
    </source>
</reference>
<name>A0A067Q296_9AGAM</name>
<dbReference type="HOGENOM" id="CLU_1768350_0_0_1"/>
<dbReference type="Proteomes" id="UP000027265">
    <property type="component" value="Unassembled WGS sequence"/>
</dbReference>
<dbReference type="STRING" id="933084.A0A067Q296"/>
<sequence length="147" mass="17047">MSRFLRRTTEMRMPSNTLFCMRAEVSRRLFKLGITECPQFVVHEVRNVGQSVENLLQDRWHVIREKQSKPRSSWNPEGLDVFADTRLSLSDSKAYLSQVLRCNSAPRRKYLAPPRQSPTPRHRSATFCGASGGPWAPPARLRNFRFQ</sequence>
<dbReference type="EMBL" id="KL197721">
    <property type="protein sequence ID" value="KDQ56721.1"/>
    <property type="molecule type" value="Genomic_DNA"/>
</dbReference>
<proteinExistence type="predicted"/>
<protein>
    <submittedName>
        <fullName evidence="1">Uncharacterized protein</fullName>
    </submittedName>
</protein>
<evidence type="ECO:0000313" key="2">
    <source>
        <dbReference type="Proteomes" id="UP000027265"/>
    </source>
</evidence>
<accession>A0A067Q296</accession>
<evidence type="ECO:0000313" key="1">
    <source>
        <dbReference type="EMBL" id="KDQ56721.1"/>
    </source>
</evidence>
<dbReference type="AlphaFoldDB" id="A0A067Q296"/>
<gene>
    <name evidence="1" type="ORF">JAAARDRAFT_36210</name>
</gene>
<organism evidence="1 2">
    <name type="scientific">Jaapia argillacea MUCL 33604</name>
    <dbReference type="NCBI Taxonomy" id="933084"/>
    <lineage>
        <taxon>Eukaryota</taxon>
        <taxon>Fungi</taxon>
        <taxon>Dikarya</taxon>
        <taxon>Basidiomycota</taxon>
        <taxon>Agaricomycotina</taxon>
        <taxon>Agaricomycetes</taxon>
        <taxon>Agaricomycetidae</taxon>
        <taxon>Jaapiales</taxon>
        <taxon>Jaapiaceae</taxon>
        <taxon>Jaapia</taxon>
    </lineage>
</organism>
<keyword evidence="2" id="KW-1185">Reference proteome</keyword>
<dbReference type="InParanoid" id="A0A067Q296"/>